<sequence length="351" mass="39116">MYNYVKSFLHARTASFRIPNHKSTPFVLTEGTPQGSVLSPTLFNIAMMNLPPLLDSIPNLKHSLYADDITLWTHSGSAADQEATLQAAADIIDTYTRSTGLSCSPHKSELLIVLNARSHLADRALIKVHVGGAPVPSKNQVKILGHIFQYNGKANHTVNKLVRQISPLVHIIRRTTGKHHGLKEQELLRLIDAVILSRMLYTIPYHSLTRTETRKLNTVLRKAYRLALAIPTYAPLHLIEATASFSRTDASIIRRAQTDTLPSTHFTHLFTQARGSPKCPHCGGYPNIPHTYWYCSHAPSPPSFPNPPPSWQEWLAPPPDRVEQFFEALVAHVKRVIEAEGLEKSSTPPLP</sequence>
<dbReference type="EMBL" id="JABSTQ010002138">
    <property type="protein sequence ID" value="KAG0444353.1"/>
    <property type="molecule type" value="Genomic_DNA"/>
</dbReference>
<organism evidence="1 2">
    <name type="scientific">Ixodes persulcatus</name>
    <name type="common">Taiga tick</name>
    <dbReference type="NCBI Taxonomy" id="34615"/>
    <lineage>
        <taxon>Eukaryota</taxon>
        <taxon>Metazoa</taxon>
        <taxon>Ecdysozoa</taxon>
        <taxon>Arthropoda</taxon>
        <taxon>Chelicerata</taxon>
        <taxon>Arachnida</taxon>
        <taxon>Acari</taxon>
        <taxon>Parasitiformes</taxon>
        <taxon>Ixodida</taxon>
        <taxon>Ixodoidea</taxon>
        <taxon>Ixodidae</taxon>
        <taxon>Ixodinae</taxon>
        <taxon>Ixodes</taxon>
    </lineage>
</organism>
<accession>A0AC60QZY8</accession>
<gene>
    <name evidence="1" type="ORF">HPB47_013890</name>
</gene>
<name>A0AC60QZY8_IXOPE</name>
<reference evidence="1 2" key="1">
    <citation type="journal article" date="2020" name="Cell">
        <title>Large-Scale Comparative Analyses of Tick Genomes Elucidate Their Genetic Diversity and Vector Capacities.</title>
        <authorList>
            <consortium name="Tick Genome and Microbiome Consortium (TIGMIC)"/>
            <person name="Jia N."/>
            <person name="Wang J."/>
            <person name="Shi W."/>
            <person name="Du L."/>
            <person name="Sun Y."/>
            <person name="Zhan W."/>
            <person name="Jiang J.F."/>
            <person name="Wang Q."/>
            <person name="Zhang B."/>
            <person name="Ji P."/>
            <person name="Bell-Sakyi L."/>
            <person name="Cui X.M."/>
            <person name="Yuan T.T."/>
            <person name="Jiang B.G."/>
            <person name="Yang W.F."/>
            <person name="Lam T.T."/>
            <person name="Chang Q.C."/>
            <person name="Ding S.J."/>
            <person name="Wang X.J."/>
            <person name="Zhu J.G."/>
            <person name="Ruan X.D."/>
            <person name="Zhao L."/>
            <person name="Wei J.T."/>
            <person name="Ye R.Z."/>
            <person name="Que T.C."/>
            <person name="Du C.H."/>
            <person name="Zhou Y.H."/>
            <person name="Cheng J.X."/>
            <person name="Dai P.F."/>
            <person name="Guo W.B."/>
            <person name="Han X.H."/>
            <person name="Huang E.J."/>
            <person name="Li L.F."/>
            <person name="Wei W."/>
            <person name="Gao Y.C."/>
            <person name="Liu J.Z."/>
            <person name="Shao H.Z."/>
            <person name="Wang X."/>
            <person name="Wang C.C."/>
            <person name="Yang T.C."/>
            <person name="Huo Q.B."/>
            <person name="Li W."/>
            <person name="Chen H.Y."/>
            <person name="Chen S.E."/>
            <person name="Zhou L.G."/>
            <person name="Ni X.B."/>
            <person name="Tian J.H."/>
            <person name="Sheng Y."/>
            <person name="Liu T."/>
            <person name="Pan Y.S."/>
            <person name="Xia L.Y."/>
            <person name="Li J."/>
            <person name="Zhao F."/>
            <person name="Cao W.C."/>
        </authorList>
    </citation>
    <scope>NUCLEOTIDE SEQUENCE [LARGE SCALE GENOMIC DNA]</scope>
    <source>
        <strain evidence="1">Iper-2018</strain>
    </source>
</reference>
<evidence type="ECO:0000313" key="2">
    <source>
        <dbReference type="Proteomes" id="UP000805193"/>
    </source>
</evidence>
<proteinExistence type="predicted"/>
<protein>
    <submittedName>
        <fullName evidence="1">Uncharacterized protein</fullName>
    </submittedName>
</protein>
<evidence type="ECO:0000313" key="1">
    <source>
        <dbReference type="EMBL" id="KAG0444353.1"/>
    </source>
</evidence>
<dbReference type="Proteomes" id="UP000805193">
    <property type="component" value="Unassembled WGS sequence"/>
</dbReference>
<keyword evidence="2" id="KW-1185">Reference proteome</keyword>
<comment type="caution">
    <text evidence="1">The sequence shown here is derived from an EMBL/GenBank/DDBJ whole genome shotgun (WGS) entry which is preliminary data.</text>
</comment>